<name>A0A8V0ZRG3_CHICK</name>
<sequence>MNNLMVISPKNSPSECIHHACSNSLPLLLHPTSAFPFSTTKCRAQQACAFSNFVSGKWEAVLIHAISSVGVAFAVTHACCSGELEKCGCDRKIQGVSPEGDGGVQRQTVGGRGQGPWDRITRGREATFCFSQSSALLALLPGFLTLHRMVAFPQQVSSSQAVLITSLMGLPFLFVDNPERSHYVSSSQALMNLHNNEAGRKVKAGTKWEASPHSREKGVGEGCSLLGTLSSASLGFLWFKFIFNTELEDTGPRNF</sequence>
<keyword evidence="12" id="KW-1185">Reference proteome</keyword>
<evidence type="ECO:0000256" key="10">
    <source>
        <dbReference type="RuleBase" id="RU003500"/>
    </source>
</evidence>
<evidence type="ECO:0000256" key="6">
    <source>
        <dbReference type="ARBA" id="ARBA00022687"/>
    </source>
</evidence>
<dbReference type="GO" id="GO:0005576">
    <property type="term" value="C:extracellular region"/>
    <property type="evidence" value="ECO:0007669"/>
    <property type="project" value="InterPro"/>
</dbReference>
<dbReference type="InterPro" id="IPR005817">
    <property type="entry name" value="Wnt"/>
</dbReference>
<dbReference type="GO" id="GO:0016055">
    <property type="term" value="P:Wnt signaling pathway"/>
    <property type="evidence" value="ECO:0007669"/>
    <property type="project" value="UniProtKB-KW"/>
</dbReference>
<evidence type="ECO:0000256" key="7">
    <source>
        <dbReference type="ARBA" id="ARBA00023157"/>
    </source>
</evidence>
<evidence type="ECO:0000256" key="1">
    <source>
        <dbReference type="ARBA" id="ARBA00004498"/>
    </source>
</evidence>
<keyword evidence="9" id="KW-0449">Lipoprotein</keyword>
<organism evidence="11 12">
    <name type="scientific">Gallus gallus</name>
    <name type="common">Chicken</name>
    <dbReference type="NCBI Taxonomy" id="9031"/>
    <lineage>
        <taxon>Eukaryota</taxon>
        <taxon>Metazoa</taxon>
        <taxon>Chordata</taxon>
        <taxon>Craniata</taxon>
        <taxon>Vertebrata</taxon>
        <taxon>Euteleostomi</taxon>
        <taxon>Archelosauria</taxon>
        <taxon>Archosauria</taxon>
        <taxon>Dinosauria</taxon>
        <taxon>Saurischia</taxon>
        <taxon>Theropoda</taxon>
        <taxon>Coelurosauria</taxon>
        <taxon>Aves</taxon>
        <taxon>Neognathae</taxon>
        <taxon>Galloanserae</taxon>
        <taxon>Galliformes</taxon>
        <taxon>Phasianidae</taxon>
        <taxon>Phasianinae</taxon>
        <taxon>Gallus</taxon>
    </lineage>
</organism>
<keyword evidence="5" id="KW-0272">Extracellular matrix</keyword>
<evidence type="ECO:0000313" key="11">
    <source>
        <dbReference type="Ensembl" id="ENSGALP00010031361.1"/>
    </source>
</evidence>
<comment type="subcellular location">
    <subcellularLocation>
        <location evidence="1 10">Secreted</location>
        <location evidence="1 10">Extracellular space</location>
        <location evidence="1 10">Extracellular matrix</location>
    </subcellularLocation>
</comment>
<keyword evidence="8" id="KW-0325">Glycoprotein</keyword>
<keyword evidence="6 10" id="KW-0879">Wnt signaling pathway</keyword>
<dbReference type="SMART" id="SM00097">
    <property type="entry name" value="WNT1"/>
    <property type="match status" value="1"/>
</dbReference>
<dbReference type="PANTHER" id="PTHR12027:SF101">
    <property type="entry name" value="PROTEIN WNT-4"/>
    <property type="match status" value="1"/>
</dbReference>
<dbReference type="AlphaFoldDB" id="A0A8V0ZRG3"/>
<reference evidence="11" key="2">
    <citation type="submission" date="2025-05" db="UniProtKB">
        <authorList>
            <consortium name="Ensembl"/>
        </authorList>
    </citation>
    <scope>IDENTIFICATION</scope>
    <source>
        <strain evidence="11">broiler</strain>
    </source>
</reference>
<evidence type="ECO:0000256" key="5">
    <source>
        <dbReference type="ARBA" id="ARBA00022530"/>
    </source>
</evidence>
<dbReference type="Pfam" id="PF00110">
    <property type="entry name" value="wnt"/>
    <property type="match status" value="1"/>
</dbReference>
<evidence type="ECO:0000256" key="3">
    <source>
        <dbReference type="ARBA" id="ARBA00022473"/>
    </source>
</evidence>
<evidence type="ECO:0000256" key="4">
    <source>
        <dbReference type="ARBA" id="ARBA00022525"/>
    </source>
</evidence>
<reference evidence="11" key="1">
    <citation type="submission" date="2020-11" db="EMBL/GenBank/DDBJ databases">
        <title>Gallus gallus (Chicken) genome, bGalGal1, GRCg7b, maternal haplotype autosomes + Z &amp; W.</title>
        <authorList>
            <person name="Warren W."/>
            <person name="Formenti G."/>
            <person name="Fedrigo O."/>
            <person name="Haase B."/>
            <person name="Mountcastle J."/>
            <person name="Balacco J."/>
            <person name="Tracey A."/>
            <person name="Schneider V."/>
            <person name="Okimoto R."/>
            <person name="Cheng H."/>
            <person name="Hawken R."/>
            <person name="Howe K."/>
            <person name="Jarvis E.D."/>
        </authorList>
    </citation>
    <scope>NUCLEOTIDE SEQUENCE [LARGE SCALE GENOMIC DNA]</scope>
    <source>
        <strain evidence="11">Broiler</strain>
    </source>
</reference>
<dbReference type="Ensembl" id="ENSGALT00010052452.1">
    <property type="protein sequence ID" value="ENSGALP00010031359.1"/>
    <property type="gene ID" value="ENSGALG00010021608.1"/>
</dbReference>
<comment type="function">
    <text evidence="10">Ligand for members of the frizzled family of seven transmembrane receptors.</text>
</comment>
<evidence type="ECO:0000256" key="2">
    <source>
        <dbReference type="ARBA" id="ARBA00005683"/>
    </source>
</evidence>
<keyword evidence="3 10" id="KW-0217">Developmental protein</keyword>
<accession>A0A8V0ZRG3</accession>
<evidence type="ECO:0000256" key="9">
    <source>
        <dbReference type="ARBA" id="ARBA00023288"/>
    </source>
</evidence>
<evidence type="ECO:0000313" key="12">
    <source>
        <dbReference type="Proteomes" id="UP000000539"/>
    </source>
</evidence>
<dbReference type="GO" id="GO:0005102">
    <property type="term" value="F:signaling receptor binding"/>
    <property type="evidence" value="ECO:0007669"/>
    <property type="project" value="InterPro"/>
</dbReference>
<dbReference type="Ensembl" id="ENSGALT00010052454.1">
    <property type="protein sequence ID" value="ENSGALP00010031361.1"/>
    <property type="gene ID" value="ENSGALG00010021608.1"/>
</dbReference>
<keyword evidence="7" id="KW-1015">Disulfide bond</keyword>
<comment type="similarity">
    <text evidence="2 10">Belongs to the Wnt family.</text>
</comment>
<evidence type="ECO:0000256" key="8">
    <source>
        <dbReference type="ARBA" id="ARBA00023180"/>
    </source>
</evidence>
<keyword evidence="4" id="KW-0964">Secreted</keyword>
<proteinExistence type="inferred from homology"/>
<dbReference type="Proteomes" id="UP000000539">
    <property type="component" value="Chromosome 1"/>
</dbReference>
<protein>
    <recommendedName>
        <fullName evidence="10">Protein Wnt</fullName>
    </recommendedName>
</protein>
<dbReference type="PANTHER" id="PTHR12027">
    <property type="entry name" value="WNT RELATED"/>
    <property type="match status" value="1"/>
</dbReference>